<dbReference type="EMBL" id="CCAZ020000002">
    <property type="protein sequence ID" value="CEG10241.1"/>
    <property type="molecule type" value="Genomic_DNA"/>
</dbReference>
<dbReference type="Pfam" id="PF07992">
    <property type="entry name" value="Pyr_redox_2"/>
    <property type="match status" value="1"/>
</dbReference>
<sequence>MQQDDAPKGPDLAGGVELAQFSDGKLLGHVGDEEVLLVQSGDDIFAVGAHCTHYHGPLADGLVVGNSIRCPWHHACFDLRTGEATRAPAFDPIARFKVEQRDGKVFVGDKVAPCPIRPRSLKETPEKIVIVGGGAAGFAAAEMLRREQFAGEIVMLSSEAEAPVDRPNLSKDYLAGSAQADWIPLRSGDFYRDLKIDLRLGVEADSIDVAGQAVVLKDGARLAYDRLLLATGAEPNRLPVPGADRPNVHVLRTLADSNAIIASAKDARRAVVIGASFIGLEAAASLRARDIEVHVVGPEKIPMERVLGPEMGRCVRALHEEHGVIFHLEEGVSAINERGVVLKSGEVIAADLIVSGIGVKPRLTLAEKAGLTIDRGVVVDRTLQTSAPGIYAAGDIARWPDRHSGENIRVEHWVVAERQGQVVARNMLGAREVFDAVPFFWSQHYDIPINYVGHAEKWDEIVVHGEIMAHDCLLEYKLNGKTLAVASIFRDADSLKAAAAMEEGRAPV</sequence>
<dbReference type="RefSeq" id="WP_048757851.1">
    <property type="nucleotide sequence ID" value="NZ_CCAZ020000002.1"/>
</dbReference>
<evidence type="ECO:0000256" key="4">
    <source>
        <dbReference type="ARBA" id="ARBA00022723"/>
    </source>
</evidence>
<dbReference type="AlphaFoldDB" id="A0A090MSD9"/>
<dbReference type="InterPro" id="IPR028202">
    <property type="entry name" value="Reductase_C"/>
</dbReference>
<keyword evidence="4" id="KW-0479">Metal-binding</keyword>
<dbReference type="GO" id="GO:0046872">
    <property type="term" value="F:metal ion binding"/>
    <property type="evidence" value="ECO:0007669"/>
    <property type="project" value="UniProtKB-KW"/>
</dbReference>
<comment type="cofactor">
    <cofactor evidence="1">
        <name>FAD</name>
        <dbReference type="ChEBI" id="CHEBI:57692"/>
    </cofactor>
</comment>
<dbReference type="SUPFAM" id="SSF55424">
    <property type="entry name" value="FAD/NAD-linked reductases, dimerisation (C-terminal) domain"/>
    <property type="match status" value="1"/>
</dbReference>
<evidence type="ECO:0000259" key="9">
    <source>
        <dbReference type="PROSITE" id="PS51296"/>
    </source>
</evidence>
<dbReference type="SUPFAM" id="SSF51905">
    <property type="entry name" value="FAD/NAD(P)-binding domain"/>
    <property type="match status" value="2"/>
</dbReference>
<keyword evidence="11" id="KW-1185">Reference proteome</keyword>
<keyword evidence="3" id="KW-0001">2Fe-2S</keyword>
<dbReference type="InterPro" id="IPR050446">
    <property type="entry name" value="FAD-oxidoreductase/Apoptosis"/>
</dbReference>
<keyword evidence="2" id="KW-0285">Flavoprotein</keyword>
<evidence type="ECO:0000313" key="10">
    <source>
        <dbReference type="EMBL" id="CEG10241.1"/>
    </source>
</evidence>
<evidence type="ECO:0000313" key="11">
    <source>
        <dbReference type="Proteomes" id="UP000035762"/>
    </source>
</evidence>
<dbReference type="GO" id="GO:0016651">
    <property type="term" value="F:oxidoreductase activity, acting on NAD(P)H"/>
    <property type="evidence" value="ECO:0007669"/>
    <property type="project" value="TreeGrafter"/>
</dbReference>
<dbReference type="InterPro" id="IPR036922">
    <property type="entry name" value="Rieske_2Fe-2S_sf"/>
</dbReference>
<dbReference type="Proteomes" id="UP000035762">
    <property type="component" value="Unassembled WGS sequence"/>
</dbReference>
<dbReference type="InterPro" id="IPR023753">
    <property type="entry name" value="FAD/NAD-binding_dom"/>
</dbReference>
<organism evidence="10 11">
    <name type="scientific">Afipia felis</name>
    <name type="common">Cat scratch disease bacillus</name>
    <dbReference type="NCBI Taxonomy" id="1035"/>
    <lineage>
        <taxon>Bacteria</taxon>
        <taxon>Pseudomonadati</taxon>
        <taxon>Pseudomonadota</taxon>
        <taxon>Alphaproteobacteria</taxon>
        <taxon>Hyphomicrobiales</taxon>
        <taxon>Nitrobacteraceae</taxon>
        <taxon>Afipia</taxon>
    </lineage>
</organism>
<proteinExistence type="predicted"/>
<evidence type="ECO:0000256" key="8">
    <source>
        <dbReference type="ARBA" id="ARBA00023014"/>
    </source>
</evidence>
<dbReference type="Pfam" id="PF14759">
    <property type="entry name" value="Reductase_C"/>
    <property type="match status" value="1"/>
</dbReference>
<reference evidence="10 11" key="1">
    <citation type="journal article" date="2014" name="Genome Announc.">
        <title>Genome Sequence of Afipia felis Strain 76713, Isolated in Hospital Water Using an Amoeba Co-Culture Procedure.</title>
        <authorList>
            <person name="Benamar S."/>
            <person name="La Scola B."/>
            <person name="Croce O."/>
        </authorList>
    </citation>
    <scope>NUCLEOTIDE SEQUENCE [LARGE SCALE GENOMIC DNA]</scope>
    <source>
        <strain evidence="10 11">76713</strain>
    </source>
</reference>
<evidence type="ECO:0000256" key="3">
    <source>
        <dbReference type="ARBA" id="ARBA00022714"/>
    </source>
</evidence>
<dbReference type="GO" id="GO:0051537">
    <property type="term" value="F:2 iron, 2 sulfur cluster binding"/>
    <property type="evidence" value="ECO:0007669"/>
    <property type="project" value="UniProtKB-KW"/>
</dbReference>
<keyword evidence="5" id="KW-0274">FAD</keyword>
<dbReference type="InterPro" id="IPR016156">
    <property type="entry name" value="FAD/NAD-linked_Rdtase_dimer_sf"/>
</dbReference>
<dbReference type="PROSITE" id="PS51296">
    <property type="entry name" value="RIESKE"/>
    <property type="match status" value="1"/>
</dbReference>
<feature type="domain" description="Rieske" evidence="9">
    <location>
        <begin position="13"/>
        <end position="107"/>
    </location>
</feature>
<evidence type="ECO:0000256" key="7">
    <source>
        <dbReference type="ARBA" id="ARBA00023004"/>
    </source>
</evidence>
<dbReference type="GO" id="GO:0005737">
    <property type="term" value="C:cytoplasm"/>
    <property type="evidence" value="ECO:0007669"/>
    <property type="project" value="TreeGrafter"/>
</dbReference>
<dbReference type="PRINTS" id="PR00368">
    <property type="entry name" value="FADPNR"/>
</dbReference>
<evidence type="ECO:0000256" key="5">
    <source>
        <dbReference type="ARBA" id="ARBA00022827"/>
    </source>
</evidence>
<evidence type="ECO:0000256" key="1">
    <source>
        <dbReference type="ARBA" id="ARBA00001974"/>
    </source>
</evidence>
<keyword evidence="6" id="KW-0560">Oxidoreductase</keyword>
<dbReference type="PRINTS" id="PR00411">
    <property type="entry name" value="PNDRDTASEI"/>
</dbReference>
<name>A0A090MSD9_AFIFE</name>
<dbReference type="CDD" id="cd03478">
    <property type="entry name" value="Rieske_AIFL_N"/>
    <property type="match status" value="1"/>
</dbReference>
<dbReference type="InterPro" id="IPR036188">
    <property type="entry name" value="FAD/NAD-bd_sf"/>
</dbReference>
<dbReference type="PANTHER" id="PTHR43557">
    <property type="entry name" value="APOPTOSIS-INDUCING FACTOR 1"/>
    <property type="match status" value="1"/>
</dbReference>
<keyword evidence="7" id="KW-0408">Iron</keyword>
<dbReference type="Gene3D" id="3.30.390.30">
    <property type="match status" value="1"/>
</dbReference>
<dbReference type="STRING" id="1035.BN961_03679"/>
<accession>A0A090MSD9</accession>
<dbReference type="Pfam" id="PF00355">
    <property type="entry name" value="Rieske"/>
    <property type="match status" value="1"/>
</dbReference>
<comment type="caution">
    <text evidence="10">The sequence shown here is derived from an EMBL/GenBank/DDBJ whole genome shotgun (WGS) entry which is preliminary data.</text>
</comment>
<gene>
    <name evidence="10" type="primary">thcD_2</name>
    <name evidence="10" type="ORF">BN961_03679</name>
</gene>
<dbReference type="PANTHER" id="PTHR43557:SF2">
    <property type="entry name" value="RIESKE DOMAIN-CONTAINING PROTEIN-RELATED"/>
    <property type="match status" value="1"/>
</dbReference>
<evidence type="ECO:0000256" key="6">
    <source>
        <dbReference type="ARBA" id="ARBA00023002"/>
    </source>
</evidence>
<dbReference type="SUPFAM" id="SSF50022">
    <property type="entry name" value="ISP domain"/>
    <property type="match status" value="1"/>
</dbReference>
<evidence type="ECO:0000256" key="2">
    <source>
        <dbReference type="ARBA" id="ARBA00022630"/>
    </source>
</evidence>
<dbReference type="InterPro" id="IPR017941">
    <property type="entry name" value="Rieske_2Fe-2S"/>
</dbReference>
<dbReference type="OrthoDB" id="7809559at2"/>
<dbReference type="Gene3D" id="3.50.50.60">
    <property type="entry name" value="FAD/NAD(P)-binding domain"/>
    <property type="match status" value="2"/>
</dbReference>
<protein>
    <submittedName>
        <fullName evidence="10">Rhodocoxin reductase</fullName>
    </submittedName>
</protein>
<dbReference type="Gene3D" id="2.102.10.10">
    <property type="entry name" value="Rieske [2Fe-2S] iron-sulphur domain"/>
    <property type="match status" value="1"/>
</dbReference>
<keyword evidence="8" id="KW-0411">Iron-sulfur</keyword>